<keyword evidence="2" id="KW-0436">Ligase</keyword>
<dbReference type="OrthoDB" id="8641877at2"/>
<dbReference type="GeneID" id="56590392"/>
<dbReference type="PANTHER" id="PTHR11895:SF151">
    <property type="entry name" value="GLUTAMYL-TRNA(GLN) AMIDOTRANSFERASE SUBUNIT A"/>
    <property type="match status" value="1"/>
</dbReference>
<name>A0A157NGY6_9BORD</name>
<dbReference type="InterPro" id="IPR023631">
    <property type="entry name" value="Amidase_dom"/>
</dbReference>
<evidence type="ECO:0000313" key="2">
    <source>
        <dbReference type="EMBL" id="SAI70668.1"/>
    </source>
</evidence>
<dbReference type="InterPro" id="IPR000120">
    <property type="entry name" value="Amidase"/>
</dbReference>
<dbReference type="RefSeq" id="WP_063491990.1">
    <property type="nucleotide sequence ID" value="NZ_CP016340.1"/>
</dbReference>
<dbReference type="SUPFAM" id="SSF75304">
    <property type="entry name" value="Amidase signature (AS) enzymes"/>
    <property type="match status" value="1"/>
</dbReference>
<dbReference type="EMBL" id="LT546645">
    <property type="protein sequence ID" value="SAI70668.1"/>
    <property type="molecule type" value="Genomic_DNA"/>
</dbReference>
<sequence>MQDHHVQRRFADIRHDFERGHLTPRAYLEEQIARIASSSLRAFCATAFDEARQAADASTQRYRHGQALGPCDGMPVGIKDVIDTADMATEYHSRLFKGHRPRIDALCVSALRRGGALVVGKTATTEFAIGAATETVNPHDAAHTPGGSSSGAGAAVAAGLVPASLATQTQGSILRPASYCGAVGFKPTWGALSLAGVHPAAASQDHLGVIADSVQTAWDILNEIGCDRANATHGAHWPALPALMAVPPSSIRAGILRTPHLAELPDGALQAFDDALRRLSGRGVALIELSGTPTGMAIAPSFKAIPELSRRVLAFELAHPFQQYGQRYPDRIGHRVKSWIQESYTVSAADYDKAKRQRAHALRLIEDLKAHVDVLLLPASSGCAPRGLADTGSRSLQTYASFLGLPACSLPLMRVDGLPFGLQLIGFSGEDHRLASMAQALMGGSPP</sequence>
<accession>A0A157NGY6</accession>
<proteinExistence type="predicted"/>
<protein>
    <submittedName>
        <fullName evidence="2">Amidase</fullName>
        <ecNumber evidence="2">6.3.5.-</ecNumber>
    </submittedName>
</protein>
<dbReference type="PANTHER" id="PTHR11895">
    <property type="entry name" value="TRANSAMIDASE"/>
    <property type="match status" value="1"/>
</dbReference>
<gene>
    <name evidence="2" type="primary">gatA_8</name>
    <name evidence="2" type="ORF">SAMEA3906487_02343</name>
</gene>
<dbReference type="AlphaFoldDB" id="A0A157NGY6"/>
<organism evidence="2 3">
    <name type="scientific">Bordetella trematum</name>
    <dbReference type="NCBI Taxonomy" id="123899"/>
    <lineage>
        <taxon>Bacteria</taxon>
        <taxon>Pseudomonadati</taxon>
        <taxon>Pseudomonadota</taxon>
        <taxon>Betaproteobacteria</taxon>
        <taxon>Burkholderiales</taxon>
        <taxon>Alcaligenaceae</taxon>
        <taxon>Bordetella</taxon>
    </lineage>
</organism>
<evidence type="ECO:0000259" key="1">
    <source>
        <dbReference type="Pfam" id="PF01425"/>
    </source>
</evidence>
<dbReference type="Gene3D" id="3.90.1300.10">
    <property type="entry name" value="Amidase signature (AS) domain"/>
    <property type="match status" value="1"/>
</dbReference>
<dbReference type="GO" id="GO:0016874">
    <property type="term" value="F:ligase activity"/>
    <property type="evidence" value="ECO:0007669"/>
    <property type="project" value="UniProtKB-KW"/>
</dbReference>
<dbReference type="Pfam" id="PF01425">
    <property type="entry name" value="Amidase"/>
    <property type="match status" value="1"/>
</dbReference>
<dbReference type="eggNOG" id="COG0154">
    <property type="taxonomic scope" value="Bacteria"/>
</dbReference>
<dbReference type="InterPro" id="IPR036928">
    <property type="entry name" value="AS_sf"/>
</dbReference>
<reference evidence="2 3" key="1">
    <citation type="submission" date="2016-04" db="EMBL/GenBank/DDBJ databases">
        <authorList>
            <consortium name="Pathogen Informatics"/>
        </authorList>
    </citation>
    <scope>NUCLEOTIDE SEQUENCE [LARGE SCALE GENOMIC DNA]</scope>
    <source>
        <strain evidence="2 3">H044680328</strain>
    </source>
</reference>
<dbReference type="Proteomes" id="UP000076825">
    <property type="component" value="Chromosome 1"/>
</dbReference>
<evidence type="ECO:0000313" key="3">
    <source>
        <dbReference type="Proteomes" id="UP000076825"/>
    </source>
</evidence>
<dbReference type="STRING" id="123899.SAMEA3906487_02343"/>
<feature type="domain" description="Amidase" evidence="1">
    <location>
        <begin position="29"/>
        <end position="434"/>
    </location>
</feature>
<dbReference type="PATRIC" id="fig|123899.6.peg.2330"/>
<dbReference type="EC" id="6.3.5.-" evidence="2"/>
<keyword evidence="3" id="KW-1185">Reference proteome</keyword>
<dbReference type="KEGG" id="btrm:SAMEA390648702343"/>